<dbReference type="AlphaFoldDB" id="A0A8S1RN01"/>
<gene>
    <name evidence="1" type="ORF">PSON_ATCC_30995.1.T1940003</name>
</gene>
<organism evidence="1 2">
    <name type="scientific">Paramecium sonneborni</name>
    <dbReference type="NCBI Taxonomy" id="65129"/>
    <lineage>
        <taxon>Eukaryota</taxon>
        <taxon>Sar</taxon>
        <taxon>Alveolata</taxon>
        <taxon>Ciliophora</taxon>
        <taxon>Intramacronucleata</taxon>
        <taxon>Oligohymenophorea</taxon>
        <taxon>Peniculida</taxon>
        <taxon>Parameciidae</taxon>
        <taxon>Paramecium</taxon>
    </lineage>
</organism>
<keyword evidence="2" id="KW-1185">Reference proteome</keyword>
<accession>A0A8S1RN01</accession>
<evidence type="ECO:0000313" key="1">
    <source>
        <dbReference type="EMBL" id="CAD8128692.1"/>
    </source>
</evidence>
<comment type="caution">
    <text evidence="1">The sequence shown here is derived from an EMBL/GenBank/DDBJ whole genome shotgun (WGS) entry which is preliminary data.</text>
</comment>
<dbReference type="EMBL" id="CAJJDN010000194">
    <property type="protein sequence ID" value="CAD8128692.1"/>
    <property type="molecule type" value="Genomic_DNA"/>
</dbReference>
<proteinExistence type="predicted"/>
<sequence length="135" mass="15804">MLVNSKQNTCYFIILQFDEQISKQMNISQIISQIMLSLADGKPQQSVEMKSIVDTYKQKTKKGVIMFAVHRGKVEARIDFSDKIFNDPEFTKQQSSEWYTQQAIVLTNQVMERVIRHINNHIIIFTQHLSIQQKI</sequence>
<name>A0A8S1RN01_9CILI</name>
<evidence type="ECO:0000313" key="2">
    <source>
        <dbReference type="Proteomes" id="UP000692954"/>
    </source>
</evidence>
<dbReference type="Proteomes" id="UP000692954">
    <property type="component" value="Unassembled WGS sequence"/>
</dbReference>
<protein>
    <submittedName>
        <fullName evidence="1">Uncharacterized protein</fullName>
    </submittedName>
</protein>
<reference evidence="1" key="1">
    <citation type="submission" date="2021-01" db="EMBL/GenBank/DDBJ databases">
        <authorList>
            <consortium name="Genoscope - CEA"/>
            <person name="William W."/>
        </authorList>
    </citation>
    <scope>NUCLEOTIDE SEQUENCE</scope>
</reference>
<dbReference type="OrthoDB" id="19182at2759"/>